<dbReference type="PANTHER" id="PTHR44846:SF17">
    <property type="entry name" value="GNTR-FAMILY TRANSCRIPTIONAL REGULATOR"/>
    <property type="match status" value="1"/>
</dbReference>
<accession>A0A495A0D0</accession>
<dbReference type="InterPro" id="IPR036390">
    <property type="entry name" value="WH_DNA-bd_sf"/>
</dbReference>
<dbReference type="GO" id="GO:0003700">
    <property type="term" value="F:DNA-binding transcription factor activity"/>
    <property type="evidence" value="ECO:0007669"/>
    <property type="project" value="InterPro"/>
</dbReference>
<dbReference type="PANTHER" id="PTHR44846">
    <property type="entry name" value="MANNOSYL-D-GLYCERATE TRANSPORT/METABOLISM SYSTEM REPRESSOR MNGR-RELATED"/>
    <property type="match status" value="1"/>
</dbReference>
<dbReference type="AlphaFoldDB" id="A0A495A0D0"/>
<protein>
    <submittedName>
        <fullName evidence="5">GntR family transcriptional regulator</fullName>
    </submittedName>
</protein>
<dbReference type="InterPro" id="IPR036388">
    <property type="entry name" value="WH-like_DNA-bd_sf"/>
</dbReference>
<evidence type="ECO:0000256" key="1">
    <source>
        <dbReference type="ARBA" id="ARBA00023015"/>
    </source>
</evidence>
<dbReference type="Proteomes" id="UP000269301">
    <property type="component" value="Unassembled WGS sequence"/>
</dbReference>
<sequence length="240" mass="27532">MNFNYQTPRYLIVIEQIKEKINNGELEPGERLPSETAFSKELGVSRNTLREALRILEEENIIVRKHGIGTFVNNKPVFTGGIEELFSITDMIEREGKTSGTDIHFTGYVDPHSDDIEELKLEENEQVFLVKRVRTADGVPLVYCIDKIPANLLAKGYKLNQESIIGSLEEMGITISYAEAQIKTISYHNEISEVMGCDKDTPLLILRQIHYDQSNRPVLYSINYFRSDQISFNVLRKRVF</sequence>
<dbReference type="Pfam" id="PF07702">
    <property type="entry name" value="UTRA"/>
    <property type="match status" value="1"/>
</dbReference>
<evidence type="ECO:0000256" key="2">
    <source>
        <dbReference type="ARBA" id="ARBA00023125"/>
    </source>
</evidence>
<keyword evidence="1" id="KW-0805">Transcription regulation</keyword>
<dbReference type="PRINTS" id="PR00035">
    <property type="entry name" value="HTHGNTR"/>
</dbReference>
<feature type="domain" description="HTH gntR-type" evidence="4">
    <location>
        <begin position="7"/>
        <end position="75"/>
    </location>
</feature>
<dbReference type="InterPro" id="IPR000524">
    <property type="entry name" value="Tscrpt_reg_HTH_GntR"/>
</dbReference>
<dbReference type="GO" id="GO:0045892">
    <property type="term" value="P:negative regulation of DNA-templated transcription"/>
    <property type="evidence" value="ECO:0007669"/>
    <property type="project" value="TreeGrafter"/>
</dbReference>
<evidence type="ECO:0000313" key="5">
    <source>
        <dbReference type="EMBL" id="RKQ32683.1"/>
    </source>
</evidence>
<evidence type="ECO:0000313" key="6">
    <source>
        <dbReference type="Proteomes" id="UP000269301"/>
    </source>
</evidence>
<dbReference type="Pfam" id="PF00392">
    <property type="entry name" value="GntR"/>
    <property type="match status" value="1"/>
</dbReference>
<evidence type="ECO:0000256" key="3">
    <source>
        <dbReference type="ARBA" id="ARBA00023163"/>
    </source>
</evidence>
<name>A0A495A0D0_9BACI</name>
<dbReference type="RefSeq" id="WP_121204679.1">
    <property type="nucleotide sequence ID" value="NZ_RBZP01000009.1"/>
</dbReference>
<dbReference type="InterPro" id="IPR028978">
    <property type="entry name" value="Chorismate_lyase_/UTRA_dom_sf"/>
</dbReference>
<keyword evidence="2" id="KW-0238">DNA-binding</keyword>
<dbReference type="InterPro" id="IPR011663">
    <property type="entry name" value="UTRA"/>
</dbReference>
<proteinExistence type="predicted"/>
<dbReference type="OrthoDB" id="149756at2"/>
<dbReference type="Gene3D" id="3.40.1410.10">
    <property type="entry name" value="Chorismate lyase-like"/>
    <property type="match status" value="1"/>
</dbReference>
<dbReference type="SUPFAM" id="SSF46785">
    <property type="entry name" value="Winged helix' DNA-binding domain"/>
    <property type="match status" value="1"/>
</dbReference>
<dbReference type="PROSITE" id="PS50949">
    <property type="entry name" value="HTH_GNTR"/>
    <property type="match status" value="1"/>
</dbReference>
<dbReference type="SMART" id="SM00345">
    <property type="entry name" value="HTH_GNTR"/>
    <property type="match status" value="1"/>
</dbReference>
<organism evidence="5 6">
    <name type="scientific">Oceanobacillus halophilus</name>
    <dbReference type="NCBI Taxonomy" id="930130"/>
    <lineage>
        <taxon>Bacteria</taxon>
        <taxon>Bacillati</taxon>
        <taxon>Bacillota</taxon>
        <taxon>Bacilli</taxon>
        <taxon>Bacillales</taxon>
        <taxon>Bacillaceae</taxon>
        <taxon>Oceanobacillus</taxon>
    </lineage>
</organism>
<dbReference type="GO" id="GO:0003677">
    <property type="term" value="F:DNA binding"/>
    <property type="evidence" value="ECO:0007669"/>
    <property type="project" value="UniProtKB-KW"/>
</dbReference>
<dbReference type="CDD" id="cd07377">
    <property type="entry name" value="WHTH_GntR"/>
    <property type="match status" value="1"/>
</dbReference>
<keyword evidence="3" id="KW-0804">Transcription</keyword>
<gene>
    <name evidence="5" type="ORF">D8M06_12175</name>
</gene>
<dbReference type="EMBL" id="RBZP01000009">
    <property type="protein sequence ID" value="RKQ32683.1"/>
    <property type="molecule type" value="Genomic_DNA"/>
</dbReference>
<keyword evidence="6" id="KW-1185">Reference proteome</keyword>
<dbReference type="InterPro" id="IPR050679">
    <property type="entry name" value="Bact_HTH_transcr_reg"/>
</dbReference>
<reference evidence="5 6" key="1">
    <citation type="journal article" date="2016" name="Int. J. Syst. Evol. Microbiol.">
        <title>Oceanobacillus halophilus sp. nov., a novel moderately halophilic bacterium from a hypersaline lake.</title>
        <authorList>
            <person name="Amoozegar M.A."/>
            <person name="Bagheri M."/>
            <person name="Makhdoumi A."/>
            <person name="Nikou M.M."/>
            <person name="Fazeli S.A.S."/>
            <person name="Schumann P."/>
            <person name="Sproer C."/>
            <person name="Sanchez-Porro C."/>
            <person name="Ventosa A."/>
        </authorList>
    </citation>
    <scope>NUCLEOTIDE SEQUENCE [LARGE SCALE GENOMIC DNA]</scope>
    <source>
        <strain evidence="5 6">DSM 23996</strain>
    </source>
</reference>
<evidence type="ECO:0000259" key="4">
    <source>
        <dbReference type="PROSITE" id="PS50949"/>
    </source>
</evidence>
<dbReference type="SUPFAM" id="SSF64288">
    <property type="entry name" value="Chorismate lyase-like"/>
    <property type="match status" value="1"/>
</dbReference>
<dbReference type="SMART" id="SM00866">
    <property type="entry name" value="UTRA"/>
    <property type="match status" value="1"/>
</dbReference>
<comment type="caution">
    <text evidence="5">The sequence shown here is derived from an EMBL/GenBank/DDBJ whole genome shotgun (WGS) entry which is preliminary data.</text>
</comment>
<dbReference type="Gene3D" id="1.10.10.10">
    <property type="entry name" value="Winged helix-like DNA-binding domain superfamily/Winged helix DNA-binding domain"/>
    <property type="match status" value="1"/>
</dbReference>